<dbReference type="PANTHER" id="PTHR43156:SF2">
    <property type="entry name" value="STAGE II SPORULATION PROTEIN E"/>
    <property type="match status" value="1"/>
</dbReference>
<dbReference type="EMBL" id="CP002086">
    <property type="protein sequence ID" value="ADJ29655.1"/>
    <property type="molecule type" value="Genomic_DNA"/>
</dbReference>
<dbReference type="Pfam" id="PF07228">
    <property type="entry name" value="SpoIIE"/>
    <property type="match status" value="1"/>
</dbReference>
<reference evidence="4 5" key="1">
    <citation type="submission" date="2010-06" db="EMBL/GenBank/DDBJ databases">
        <title>Complete sequence of chromosome of Nitrosococcus watsoni C-113.</title>
        <authorList>
            <consortium name="US DOE Joint Genome Institute"/>
            <person name="Lucas S."/>
            <person name="Copeland A."/>
            <person name="Lapidus A."/>
            <person name="Cheng J.-F."/>
            <person name="Bruce D."/>
            <person name="Goodwin L."/>
            <person name="Pitluck S."/>
            <person name="Malfatti S.A."/>
            <person name="Chain P.S.G."/>
            <person name="Land M."/>
            <person name="Hauser L."/>
            <person name="Kyrpides N."/>
            <person name="Ivanova N."/>
            <person name="Cambell M.A."/>
            <person name="Heidelberg J.F."/>
            <person name="Klotz M.G."/>
            <person name="Woyke T."/>
        </authorList>
    </citation>
    <scope>NUCLEOTIDE SEQUENCE [LARGE SCALE GENOMIC DNA]</scope>
    <source>
        <strain evidence="4 5">C-113</strain>
    </source>
</reference>
<evidence type="ECO:0000313" key="5">
    <source>
        <dbReference type="Proteomes" id="UP000000393"/>
    </source>
</evidence>
<dbReference type="AlphaFoldDB" id="D8KBK8"/>
<sequence length="434" mass="48833">MNFKNGAIPAIVNISLPEGKLTDIRAADLLRLLEISRQLAIITDLQKLLTTIEHTALKIFACERATVFVFDHETNELYSYVTSRSEKIRFSAKQGIAGDCFHNNHIIKVSDAYKDPRFNPAVDDETKFKTQSILACPLTTHDQTPIGVLQVLNKYSGEFNQWDEILLRTLSAQCGVALERQFLLEQFVEKQRLQHDINIARKIQQHLLPKQSPAVEGFDIAAWNQPAEETGGDFFDYQPLIDGRLMLTIADVTGHGIGPALVAAQCHALQRAVFSLLPEIQQVATLVNRLLSEDIPDDRFVTVFFALLSPRDQELVFTSAGHGPILLFQAKNNQIQKLPTHGPPIGILPTIIYEGRDRVLFRRGDMLITFTDGFFEWVNSEGKPFGIERICKIVKHYSTLPAAEIIQQIYRELLAYTQGVSQSDDLTALIIKKN</sequence>
<evidence type="ECO:0000313" key="4">
    <source>
        <dbReference type="EMBL" id="ADJ29655.1"/>
    </source>
</evidence>
<dbReference type="HOGENOM" id="CLU_000445_43_6_6"/>
<dbReference type="SUPFAM" id="SSF81606">
    <property type="entry name" value="PP2C-like"/>
    <property type="match status" value="1"/>
</dbReference>
<keyword evidence="5" id="KW-1185">Reference proteome</keyword>
<dbReference type="eggNOG" id="COG2208">
    <property type="taxonomic scope" value="Bacteria"/>
</dbReference>
<organism evidence="4 5">
    <name type="scientific">Nitrosococcus watsoni (strain C-113)</name>
    <dbReference type="NCBI Taxonomy" id="105559"/>
    <lineage>
        <taxon>Bacteria</taxon>
        <taxon>Pseudomonadati</taxon>
        <taxon>Pseudomonadota</taxon>
        <taxon>Gammaproteobacteria</taxon>
        <taxon>Chromatiales</taxon>
        <taxon>Chromatiaceae</taxon>
        <taxon>Nitrosococcus</taxon>
    </lineage>
</organism>
<dbReference type="PANTHER" id="PTHR43156">
    <property type="entry name" value="STAGE II SPORULATION PROTEIN E-RELATED"/>
    <property type="match status" value="1"/>
</dbReference>
<dbReference type="GO" id="GO:0016791">
    <property type="term" value="F:phosphatase activity"/>
    <property type="evidence" value="ECO:0007669"/>
    <property type="project" value="TreeGrafter"/>
</dbReference>
<keyword evidence="1" id="KW-0378">Hydrolase</keyword>
<dbReference type="KEGG" id="nwa:Nwat_2913"/>
<gene>
    <name evidence="4" type="ordered locus">Nwat_2913</name>
</gene>
<evidence type="ECO:0000259" key="3">
    <source>
        <dbReference type="SMART" id="SM00331"/>
    </source>
</evidence>
<evidence type="ECO:0000259" key="2">
    <source>
        <dbReference type="SMART" id="SM00065"/>
    </source>
</evidence>
<accession>D8KBK8</accession>
<dbReference type="Pfam" id="PF01590">
    <property type="entry name" value="GAF"/>
    <property type="match status" value="1"/>
</dbReference>
<dbReference type="InterPro" id="IPR036457">
    <property type="entry name" value="PPM-type-like_dom_sf"/>
</dbReference>
<dbReference type="InterPro" id="IPR052016">
    <property type="entry name" value="Bact_Sigma-Reg"/>
</dbReference>
<dbReference type="SMART" id="SM00065">
    <property type="entry name" value="GAF"/>
    <property type="match status" value="1"/>
</dbReference>
<dbReference type="Gene3D" id="3.60.40.10">
    <property type="entry name" value="PPM-type phosphatase domain"/>
    <property type="match status" value="1"/>
</dbReference>
<dbReference type="SMART" id="SM00331">
    <property type="entry name" value="PP2C_SIG"/>
    <property type="match status" value="1"/>
</dbReference>
<name>D8KBK8_NITWC</name>
<proteinExistence type="predicted"/>
<dbReference type="Proteomes" id="UP000000393">
    <property type="component" value="Chromosome"/>
</dbReference>
<dbReference type="InterPro" id="IPR001932">
    <property type="entry name" value="PPM-type_phosphatase-like_dom"/>
</dbReference>
<feature type="domain" description="PPM-type phosphatase" evidence="3">
    <location>
        <begin position="215"/>
        <end position="433"/>
    </location>
</feature>
<dbReference type="Gene3D" id="3.30.450.40">
    <property type="match status" value="1"/>
</dbReference>
<dbReference type="InterPro" id="IPR029016">
    <property type="entry name" value="GAF-like_dom_sf"/>
</dbReference>
<protein>
    <submittedName>
        <fullName evidence="4">Protein serine phosphatase with GAF(S) sensor(S)</fullName>
    </submittedName>
</protein>
<dbReference type="InterPro" id="IPR003018">
    <property type="entry name" value="GAF"/>
</dbReference>
<dbReference type="RefSeq" id="WP_013221719.1">
    <property type="nucleotide sequence ID" value="NC_014315.1"/>
</dbReference>
<dbReference type="STRING" id="105559.Nwat_2913"/>
<dbReference type="SUPFAM" id="SSF55781">
    <property type="entry name" value="GAF domain-like"/>
    <property type="match status" value="1"/>
</dbReference>
<feature type="domain" description="GAF" evidence="2">
    <location>
        <begin position="40"/>
        <end position="188"/>
    </location>
</feature>
<evidence type="ECO:0000256" key="1">
    <source>
        <dbReference type="ARBA" id="ARBA00022801"/>
    </source>
</evidence>